<dbReference type="EMBL" id="JAMKFB020000004">
    <property type="protein sequence ID" value="KAL0194931.1"/>
    <property type="molecule type" value="Genomic_DNA"/>
</dbReference>
<name>A0ABD0R972_CIRMR</name>
<feature type="compositionally biased region" description="Pro residues" evidence="1">
    <location>
        <begin position="86"/>
        <end position="138"/>
    </location>
</feature>
<accession>A0ABD0R972</accession>
<feature type="region of interest" description="Disordered" evidence="1">
    <location>
        <begin position="18"/>
        <end position="171"/>
    </location>
</feature>
<feature type="non-terminal residue" evidence="2">
    <location>
        <position position="235"/>
    </location>
</feature>
<evidence type="ECO:0000313" key="3">
    <source>
        <dbReference type="Proteomes" id="UP001529510"/>
    </source>
</evidence>
<reference evidence="2 3" key="1">
    <citation type="submission" date="2024-05" db="EMBL/GenBank/DDBJ databases">
        <title>Genome sequencing and assembly of Indian major carp, Cirrhinus mrigala (Hamilton, 1822).</title>
        <authorList>
            <person name="Mohindra V."/>
            <person name="Chowdhury L.M."/>
            <person name="Lal K."/>
            <person name="Jena J.K."/>
        </authorList>
    </citation>
    <scope>NUCLEOTIDE SEQUENCE [LARGE SCALE GENOMIC DNA]</scope>
    <source>
        <strain evidence="2">CM1030</strain>
        <tissue evidence="2">Blood</tissue>
    </source>
</reference>
<protein>
    <submittedName>
        <fullName evidence="2">Uncharacterized protein</fullName>
    </submittedName>
</protein>
<feature type="compositionally biased region" description="Pro residues" evidence="1">
    <location>
        <begin position="145"/>
        <end position="165"/>
    </location>
</feature>
<gene>
    <name evidence="2" type="ORF">M9458_008503</name>
</gene>
<dbReference type="Proteomes" id="UP001529510">
    <property type="component" value="Unassembled WGS sequence"/>
</dbReference>
<sequence length="235" mass="25464">SPPASVLHVLLQQAHFLRSPELLPHPQPRTRGQLTDSGREASSRTPATPPRSGLPSENMASHINLKDIMDSCGLFSPFSPSSPLVPSSPPKYPLVPSMPPEHPPEPESPPECPPEPELPPECPPEPELPPEPPPVPELPPERPPEPAPPVRPPVPAPPERPPPPTHHSRLNCLPDPPWHTGLYAPPWLPELPDPYLLSLLCLPCTSLQGAHLPSPVYFVTVRVAPYWGGGVMSHP</sequence>
<dbReference type="AlphaFoldDB" id="A0ABD0R972"/>
<comment type="caution">
    <text evidence="2">The sequence shown here is derived from an EMBL/GenBank/DDBJ whole genome shotgun (WGS) entry which is preliminary data.</text>
</comment>
<keyword evidence="3" id="KW-1185">Reference proteome</keyword>
<evidence type="ECO:0000256" key="1">
    <source>
        <dbReference type="SAM" id="MobiDB-lite"/>
    </source>
</evidence>
<feature type="compositionally biased region" description="Low complexity" evidence="1">
    <location>
        <begin position="75"/>
        <end position="85"/>
    </location>
</feature>
<proteinExistence type="predicted"/>
<dbReference type="PRINTS" id="PR01217">
    <property type="entry name" value="PRICHEXTENSN"/>
</dbReference>
<organism evidence="2 3">
    <name type="scientific">Cirrhinus mrigala</name>
    <name type="common">Mrigala</name>
    <dbReference type="NCBI Taxonomy" id="683832"/>
    <lineage>
        <taxon>Eukaryota</taxon>
        <taxon>Metazoa</taxon>
        <taxon>Chordata</taxon>
        <taxon>Craniata</taxon>
        <taxon>Vertebrata</taxon>
        <taxon>Euteleostomi</taxon>
        <taxon>Actinopterygii</taxon>
        <taxon>Neopterygii</taxon>
        <taxon>Teleostei</taxon>
        <taxon>Ostariophysi</taxon>
        <taxon>Cypriniformes</taxon>
        <taxon>Cyprinidae</taxon>
        <taxon>Labeoninae</taxon>
        <taxon>Labeonini</taxon>
        <taxon>Cirrhinus</taxon>
    </lineage>
</organism>
<evidence type="ECO:0000313" key="2">
    <source>
        <dbReference type="EMBL" id="KAL0194931.1"/>
    </source>
</evidence>
<feature type="non-terminal residue" evidence="2">
    <location>
        <position position="1"/>
    </location>
</feature>